<dbReference type="PIRSF" id="PIRSF010631">
    <property type="entry name" value="A-rhamnsds"/>
    <property type="match status" value="1"/>
</dbReference>
<dbReference type="PROSITE" id="PS51257">
    <property type="entry name" value="PROKAR_LIPOPROTEIN"/>
    <property type="match status" value="1"/>
</dbReference>
<dbReference type="InterPro" id="IPR035396">
    <property type="entry name" value="Bac_rhamnosid6H"/>
</dbReference>
<dbReference type="Pfam" id="PF17389">
    <property type="entry name" value="Bac_rhamnosid6H"/>
    <property type="match status" value="1"/>
</dbReference>
<dbReference type="PANTHER" id="PTHR33307:SF6">
    <property type="entry name" value="ALPHA-RHAMNOSIDASE (EUROFUNG)-RELATED"/>
    <property type="match status" value="1"/>
</dbReference>
<keyword evidence="3" id="KW-0378">Hydrolase</keyword>
<reference evidence="8 9" key="1">
    <citation type="submission" date="2018-08" db="EMBL/GenBank/DDBJ databases">
        <title>A genome reference for cultivated species of the human gut microbiota.</title>
        <authorList>
            <person name="Zou Y."/>
            <person name="Xue W."/>
            <person name="Luo G."/>
        </authorList>
    </citation>
    <scope>NUCLEOTIDE SEQUENCE [LARGE SCALE GENOMIC DNA]</scope>
    <source>
        <strain evidence="8 9">AF26-20BH</strain>
    </source>
</reference>
<dbReference type="Pfam" id="PF25788">
    <property type="entry name" value="Ig_Rha78A_N"/>
    <property type="match status" value="1"/>
</dbReference>
<dbReference type="InterPro" id="IPR016007">
    <property type="entry name" value="Alpha_rhamnosid"/>
</dbReference>
<dbReference type="Pfam" id="PF05592">
    <property type="entry name" value="Bac_rhamnosid"/>
    <property type="match status" value="1"/>
</dbReference>
<dbReference type="InterPro" id="IPR008928">
    <property type="entry name" value="6-hairpin_glycosidase_sf"/>
</dbReference>
<protein>
    <recommendedName>
        <fullName evidence="2">alpha-L-rhamnosidase</fullName>
        <ecNumber evidence="2">3.2.1.40</ecNumber>
    </recommendedName>
</protein>
<evidence type="ECO:0000313" key="8">
    <source>
        <dbReference type="EMBL" id="RGR11096.1"/>
    </source>
</evidence>
<dbReference type="InterPro" id="IPR012341">
    <property type="entry name" value="6hp_glycosidase-like_sf"/>
</dbReference>
<organism evidence="8 9">
    <name type="scientific">Bacteroides stercoris</name>
    <dbReference type="NCBI Taxonomy" id="46506"/>
    <lineage>
        <taxon>Bacteria</taxon>
        <taxon>Pseudomonadati</taxon>
        <taxon>Bacteroidota</taxon>
        <taxon>Bacteroidia</taxon>
        <taxon>Bacteroidales</taxon>
        <taxon>Bacteroidaceae</taxon>
        <taxon>Bacteroides</taxon>
    </lineage>
</organism>
<dbReference type="RefSeq" id="WP_117904379.1">
    <property type="nucleotide sequence ID" value="NZ_JADNPL010000022.1"/>
</dbReference>
<feature type="domain" description="Alpha-L-rhamnosidase six-hairpin glycosidase" evidence="6">
    <location>
        <begin position="451"/>
        <end position="773"/>
    </location>
</feature>
<dbReference type="InterPro" id="IPR035398">
    <property type="entry name" value="Bac_rhamnosid_C"/>
</dbReference>
<dbReference type="Gene3D" id="2.60.40.10">
    <property type="entry name" value="Immunoglobulins"/>
    <property type="match status" value="1"/>
</dbReference>
<dbReference type="Pfam" id="PF17390">
    <property type="entry name" value="Bac_rhamnosid_C"/>
    <property type="match status" value="1"/>
</dbReference>
<gene>
    <name evidence="8" type="ORF">DWY65_12685</name>
</gene>
<dbReference type="EMBL" id="QRTW01000024">
    <property type="protein sequence ID" value="RGR11096.1"/>
    <property type="molecule type" value="Genomic_DNA"/>
</dbReference>
<dbReference type="Gene3D" id="2.60.120.260">
    <property type="entry name" value="Galactose-binding domain-like"/>
    <property type="match status" value="2"/>
</dbReference>
<dbReference type="GO" id="GO:0005975">
    <property type="term" value="P:carbohydrate metabolic process"/>
    <property type="evidence" value="ECO:0007669"/>
    <property type="project" value="InterPro"/>
</dbReference>
<comment type="catalytic activity">
    <reaction evidence="1">
        <text>Hydrolysis of terminal non-reducing alpha-L-rhamnose residues in alpha-L-rhamnosides.</text>
        <dbReference type="EC" id="3.2.1.40"/>
    </reaction>
</comment>
<dbReference type="GO" id="GO:0030596">
    <property type="term" value="F:alpha-L-rhamnosidase activity"/>
    <property type="evidence" value="ECO:0007669"/>
    <property type="project" value="UniProtKB-EC"/>
</dbReference>
<dbReference type="Gene3D" id="1.50.10.10">
    <property type="match status" value="1"/>
</dbReference>
<name>A0A412DH44_BACSE</name>
<evidence type="ECO:0000256" key="3">
    <source>
        <dbReference type="ARBA" id="ARBA00022801"/>
    </source>
</evidence>
<feature type="domain" description="Alpha-L-rhamnosidase concanavalin-like" evidence="4">
    <location>
        <begin position="332"/>
        <end position="440"/>
    </location>
</feature>
<feature type="domain" description="Alpha-L-rhamnosidase C-terminal" evidence="7">
    <location>
        <begin position="776"/>
        <end position="844"/>
    </location>
</feature>
<comment type="caution">
    <text evidence="8">The sequence shown here is derived from an EMBL/GenBank/DDBJ whole genome shotgun (WGS) entry which is preliminary data.</text>
</comment>
<dbReference type="InterPro" id="IPR013737">
    <property type="entry name" value="Bac_rhamnosid_N"/>
</dbReference>
<dbReference type="PANTHER" id="PTHR33307">
    <property type="entry name" value="ALPHA-RHAMNOSIDASE (EUROFUNG)"/>
    <property type="match status" value="1"/>
</dbReference>
<dbReference type="Proteomes" id="UP000283310">
    <property type="component" value="Unassembled WGS sequence"/>
</dbReference>
<evidence type="ECO:0000256" key="1">
    <source>
        <dbReference type="ARBA" id="ARBA00001445"/>
    </source>
</evidence>
<dbReference type="EC" id="3.2.1.40" evidence="2"/>
<evidence type="ECO:0000259" key="4">
    <source>
        <dbReference type="Pfam" id="PF05592"/>
    </source>
</evidence>
<feature type="domain" description="Bacterial alpha-L-rhamnosidase N-terminal" evidence="5">
    <location>
        <begin position="161"/>
        <end position="322"/>
    </location>
</feature>
<proteinExistence type="predicted"/>
<accession>A0A412DH44</accession>
<dbReference type="Pfam" id="PF08531">
    <property type="entry name" value="Bac_rhamnosid_N"/>
    <property type="match status" value="1"/>
</dbReference>
<dbReference type="Gene3D" id="2.60.420.10">
    <property type="entry name" value="Maltose phosphorylase, domain 3"/>
    <property type="match status" value="1"/>
</dbReference>
<dbReference type="SUPFAM" id="SSF48208">
    <property type="entry name" value="Six-hairpin glycosidases"/>
    <property type="match status" value="1"/>
</dbReference>
<evidence type="ECO:0000313" key="9">
    <source>
        <dbReference type="Proteomes" id="UP000283310"/>
    </source>
</evidence>
<dbReference type="InterPro" id="IPR008902">
    <property type="entry name" value="Rhamnosid_concanavalin"/>
</dbReference>
<sequence length="859" mass="97254">MKGKVRSVCIILFLLYLLGGCGEKNEGISWVLECEYLSEPLGVEVGSTVRLSWSLPDVEGIGDDSLYIFLSENQEAVEKREASCLYKKLSPLSVMVACEGVRLQPGITYYWSVGTEKMVSGIASFTTAFLLDGALWISDGKDIHDKSSAIYRKKVTVRQALEHAYFVVASAGLHEVSINDLKVGNHCLDPMFTRFDKRVLSVTHDVTSTLHEGENELCVQLGNGWYNHQSVAVWNYDKASWRRRPCFCGKLILEYKNGEREEIRTDESWISSVSPVIFNSIYTAEHYDACMERDTLDFGSVVAVASPTEQIRSQMVNPIRITDTLHCVALNKLNDSLYVYSFPRNIAGITRLSVNGEKGVVLRLKHGELLYSDGRVNTENIDYHYRPMDNSDPFQVDIVTLSGEDDIFQPKFNYKGFQYVEVSASSPIYMDKESLVALEMHSDVPIRGRWDSSSDILNRLWRATNSSYLANLFGYPTDCPQREKNGWTGDSHLAMEVGLYNFDVITIYEKWMDDFIDEQRSDGTLPAIIPTSGWGCDWGNGVDWTSAIELIPWMIYRYYGDDTLLRRMYIPMKLHLDAITKVSKNCLVDWGLGDWIPVKSESNVELVVSIYYYVDACILSRSAKLLGLEEDAKYYGNLSAKIKHAINTKYLNPLKGIYSDGTQTELAMPLYWGIVPDTLRHKVAEQLNRCVMADDYHLDVGVHGCKTVLGALSDNGFIDTAYKVATQTTYPSWGHWMVKGATTLHENWKTDVIIDNSLNHIMFGEVGAWLYKSLAGIRLDSVENGFKKTSLRPYFPNDMSHMTVSYKTPYGELKIYWEKIGGEILYNLHVPAAMTVVLYAPDFNVKELGGGDYVFRWNL</sequence>
<dbReference type="InterPro" id="IPR013783">
    <property type="entry name" value="Ig-like_fold"/>
</dbReference>
<evidence type="ECO:0000256" key="2">
    <source>
        <dbReference type="ARBA" id="ARBA00012652"/>
    </source>
</evidence>
<dbReference type="AlphaFoldDB" id="A0A412DH44"/>
<evidence type="ECO:0000259" key="6">
    <source>
        <dbReference type="Pfam" id="PF17389"/>
    </source>
</evidence>
<evidence type="ECO:0000259" key="5">
    <source>
        <dbReference type="Pfam" id="PF08531"/>
    </source>
</evidence>
<evidence type="ECO:0000259" key="7">
    <source>
        <dbReference type="Pfam" id="PF17390"/>
    </source>
</evidence>